<evidence type="ECO:0000259" key="3">
    <source>
        <dbReference type="Pfam" id="PF00078"/>
    </source>
</evidence>
<dbReference type="InterPro" id="IPR041577">
    <property type="entry name" value="RT_RNaseH_2"/>
</dbReference>
<evidence type="ECO:0000256" key="2">
    <source>
        <dbReference type="SAM" id="MobiDB-lite"/>
    </source>
</evidence>
<protein>
    <recommendedName>
        <fullName evidence="6">Reverse transcriptase domain-containing protein</fullName>
    </recommendedName>
</protein>
<dbReference type="EMBL" id="BKCJ010203652">
    <property type="protein sequence ID" value="GEY72429.1"/>
    <property type="molecule type" value="Genomic_DNA"/>
</dbReference>
<feature type="compositionally biased region" description="Low complexity" evidence="2">
    <location>
        <begin position="124"/>
        <end position="134"/>
    </location>
</feature>
<dbReference type="CDD" id="cd01647">
    <property type="entry name" value="RT_LTR"/>
    <property type="match status" value="1"/>
</dbReference>
<dbReference type="Gene3D" id="3.10.10.10">
    <property type="entry name" value="HIV Type 1 Reverse Transcriptase, subunit A, domain 1"/>
    <property type="match status" value="1"/>
</dbReference>
<dbReference type="AlphaFoldDB" id="A0A699HTZ2"/>
<sequence length="617" mass="70490">MYAKEGHFVQLTTFHCVLYKVKLPTITPLITLRVTIQIASDIYASNLKNVLEMDCLNGTLIGLAVRIDVLRLVGPPPTWNLVCKRLFVVFLDGTSLRIVLRGDGRGPRRDNDEQVSELGGQGNDQGNDNIQGNVGNVMMNNNRVGCTYKEFLACNPKEYDRKGGREVAIGMSWDNFKVLMREEFCLSNEMKKLETELWNHAMVGAGHVAYTNRLARQVPHLATLKSKKVEKGGSPGSNIVTGIELGELGFSYKIEIASGQLVEIDKVIKGCKLEIEGRVFDINLIPFKSGSFDIIIGMYWLSNHKDEIICHEKEIEFWFEIIPRAMPNAKPPYRLAPSEIEELSGQLKELQEKGSQYFSKIDLRSGYHQLRVHEDDILKTAFRTRYRHFESIVMPFGLTNAPAIFMDLMNRTKEEHKEHLGLILELLEREKIYAKFSKCELWLREVQFRGHVMNGDGIHKSKTYDWGEGQENAFQTLKDKLCNALVLALYDGPKNFMMYCDALGLGLGRVLMQRGKEKVKPKRIRSMNMTLRLGIKDKILAAQKEAHDESAGFQRGLDKMIERRSDEALYYPDQIWVPLKCDDIAVYVSRCLTYLKVNVEHQRPSGLLQQPEIPKWK</sequence>
<evidence type="ECO:0000313" key="5">
    <source>
        <dbReference type="EMBL" id="GEY72429.1"/>
    </source>
</evidence>
<dbReference type="Gene3D" id="3.30.70.270">
    <property type="match status" value="2"/>
</dbReference>
<feature type="compositionally biased region" description="Basic and acidic residues" evidence="2">
    <location>
        <begin position="102"/>
        <end position="112"/>
    </location>
</feature>
<feature type="coiled-coil region" evidence="1">
    <location>
        <begin position="333"/>
        <end position="360"/>
    </location>
</feature>
<feature type="region of interest" description="Disordered" evidence="2">
    <location>
        <begin position="102"/>
        <end position="134"/>
    </location>
</feature>
<dbReference type="InterPro" id="IPR043128">
    <property type="entry name" value="Rev_trsase/Diguanyl_cyclase"/>
</dbReference>
<dbReference type="SUPFAM" id="SSF56672">
    <property type="entry name" value="DNA/RNA polymerases"/>
    <property type="match status" value="1"/>
</dbReference>
<gene>
    <name evidence="5" type="ORF">Tci_444403</name>
</gene>
<reference evidence="5" key="1">
    <citation type="journal article" date="2019" name="Sci. Rep.">
        <title>Draft genome of Tanacetum cinerariifolium, the natural source of mosquito coil.</title>
        <authorList>
            <person name="Yamashiro T."/>
            <person name="Shiraishi A."/>
            <person name="Satake H."/>
            <person name="Nakayama K."/>
        </authorList>
    </citation>
    <scope>NUCLEOTIDE SEQUENCE</scope>
</reference>
<evidence type="ECO:0000259" key="4">
    <source>
        <dbReference type="Pfam" id="PF17919"/>
    </source>
</evidence>
<dbReference type="PANTHER" id="PTHR24559:SF444">
    <property type="entry name" value="REVERSE TRANSCRIPTASE DOMAIN-CONTAINING PROTEIN"/>
    <property type="match status" value="1"/>
</dbReference>
<dbReference type="Pfam" id="PF00078">
    <property type="entry name" value="RVT_1"/>
    <property type="match status" value="1"/>
</dbReference>
<evidence type="ECO:0008006" key="6">
    <source>
        <dbReference type="Google" id="ProtNLM"/>
    </source>
</evidence>
<dbReference type="InterPro" id="IPR053134">
    <property type="entry name" value="RNA-dir_DNA_polymerase"/>
</dbReference>
<evidence type="ECO:0000256" key="1">
    <source>
        <dbReference type="SAM" id="Coils"/>
    </source>
</evidence>
<dbReference type="Pfam" id="PF08284">
    <property type="entry name" value="RVP_2"/>
    <property type="match status" value="1"/>
</dbReference>
<proteinExistence type="predicted"/>
<dbReference type="InterPro" id="IPR021109">
    <property type="entry name" value="Peptidase_aspartic_dom_sf"/>
</dbReference>
<organism evidence="5">
    <name type="scientific">Tanacetum cinerariifolium</name>
    <name type="common">Dalmatian daisy</name>
    <name type="synonym">Chrysanthemum cinerariifolium</name>
    <dbReference type="NCBI Taxonomy" id="118510"/>
    <lineage>
        <taxon>Eukaryota</taxon>
        <taxon>Viridiplantae</taxon>
        <taxon>Streptophyta</taxon>
        <taxon>Embryophyta</taxon>
        <taxon>Tracheophyta</taxon>
        <taxon>Spermatophyta</taxon>
        <taxon>Magnoliopsida</taxon>
        <taxon>eudicotyledons</taxon>
        <taxon>Gunneridae</taxon>
        <taxon>Pentapetalae</taxon>
        <taxon>asterids</taxon>
        <taxon>campanulids</taxon>
        <taxon>Asterales</taxon>
        <taxon>Asteraceae</taxon>
        <taxon>Asteroideae</taxon>
        <taxon>Anthemideae</taxon>
        <taxon>Anthemidinae</taxon>
        <taxon>Tanacetum</taxon>
    </lineage>
</organism>
<dbReference type="Gene3D" id="2.40.70.10">
    <property type="entry name" value="Acid Proteases"/>
    <property type="match status" value="1"/>
</dbReference>
<keyword evidence="1" id="KW-0175">Coiled coil</keyword>
<dbReference type="Pfam" id="PF17919">
    <property type="entry name" value="RT_RNaseH_2"/>
    <property type="match status" value="1"/>
</dbReference>
<name>A0A699HTZ2_TANCI</name>
<comment type="caution">
    <text evidence="5">The sequence shown here is derived from an EMBL/GenBank/DDBJ whole genome shotgun (WGS) entry which is preliminary data.</text>
</comment>
<accession>A0A699HTZ2</accession>
<feature type="domain" description="Reverse transcriptase" evidence="3">
    <location>
        <begin position="350"/>
        <end position="411"/>
    </location>
</feature>
<dbReference type="InterPro" id="IPR043502">
    <property type="entry name" value="DNA/RNA_pol_sf"/>
</dbReference>
<feature type="domain" description="Reverse transcriptase/retrotransposon-derived protein RNase H-like" evidence="4">
    <location>
        <begin position="466"/>
        <end position="523"/>
    </location>
</feature>
<dbReference type="InterPro" id="IPR000477">
    <property type="entry name" value="RT_dom"/>
</dbReference>
<dbReference type="CDD" id="cd00303">
    <property type="entry name" value="retropepsin_like"/>
    <property type="match status" value="1"/>
</dbReference>
<dbReference type="PANTHER" id="PTHR24559">
    <property type="entry name" value="TRANSPOSON TY3-I GAG-POL POLYPROTEIN"/>
    <property type="match status" value="1"/>
</dbReference>